<proteinExistence type="predicted"/>
<dbReference type="PANTHER" id="PTHR23026:SF90">
    <property type="entry name" value="IODOTYROSINE DEIODINASE 1"/>
    <property type="match status" value="1"/>
</dbReference>
<name>A0A3B1DIZ3_9ZZZZ</name>
<keyword evidence="2" id="KW-0288">FMN</keyword>
<dbReference type="Pfam" id="PF00881">
    <property type="entry name" value="Nitroreductase"/>
    <property type="match status" value="1"/>
</dbReference>
<feature type="domain" description="Nitroreductase" evidence="4">
    <location>
        <begin position="31"/>
        <end position="195"/>
    </location>
</feature>
<evidence type="ECO:0000256" key="3">
    <source>
        <dbReference type="ARBA" id="ARBA00023002"/>
    </source>
</evidence>
<protein>
    <submittedName>
        <fullName evidence="5">Nitroreductase family protein</fullName>
    </submittedName>
</protein>
<reference evidence="5" key="1">
    <citation type="submission" date="2018-06" db="EMBL/GenBank/DDBJ databases">
        <authorList>
            <person name="Zhirakovskaya E."/>
        </authorList>
    </citation>
    <scope>NUCLEOTIDE SEQUENCE</scope>
</reference>
<organism evidence="5">
    <name type="scientific">hydrothermal vent metagenome</name>
    <dbReference type="NCBI Taxonomy" id="652676"/>
    <lineage>
        <taxon>unclassified sequences</taxon>
        <taxon>metagenomes</taxon>
        <taxon>ecological metagenomes</taxon>
    </lineage>
</organism>
<dbReference type="CDD" id="cd02144">
    <property type="entry name" value="iodotyrosine_dehalogenase"/>
    <property type="match status" value="1"/>
</dbReference>
<accession>A0A3B1DIZ3</accession>
<dbReference type="PANTHER" id="PTHR23026">
    <property type="entry name" value="NADPH NITROREDUCTASE"/>
    <property type="match status" value="1"/>
</dbReference>
<evidence type="ECO:0000313" key="5">
    <source>
        <dbReference type="EMBL" id="VAX42716.1"/>
    </source>
</evidence>
<keyword evidence="1" id="KW-0285">Flavoprotein</keyword>
<dbReference type="InterPro" id="IPR050627">
    <property type="entry name" value="Nitroreductase/BluB"/>
</dbReference>
<evidence type="ECO:0000256" key="2">
    <source>
        <dbReference type="ARBA" id="ARBA00022643"/>
    </source>
</evidence>
<dbReference type="EMBL" id="UOGK01000742">
    <property type="protein sequence ID" value="VAX42716.1"/>
    <property type="molecule type" value="Genomic_DNA"/>
</dbReference>
<gene>
    <name evidence="5" type="ORF">MNBD_PLANCTO03-1097</name>
</gene>
<dbReference type="AlphaFoldDB" id="A0A3B1DIZ3"/>
<dbReference type="Gene3D" id="3.40.109.10">
    <property type="entry name" value="NADH Oxidase"/>
    <property type="match status" value="1"/>
</dbReference>
<dbReference type="SUPFAM" id="SSF55469">
    <property type="entry name" value="FMN-dependent nitroreductase-like"/>
    <property type="match status" value="1"/>
</dbReference>
<dbReference type="GO" id="GO:0016491">
    <property type="term" value="F:oxidoreductase activity"/>
    <property type="evidence" value="ECO:0007669"/>
    <property type="project" value="UniProtKB-KW"/>
</dbReference>
<evidence type="ECO:0000259" key="4">
    <source>
        <dbReference type="Pfam" id="PF00881"/>
    </source>
</evidence>
<sequence length="218" mass="24578">MAIPPDHIPFKRYDPGLPSTEAAERFYAIMQQRRSVRAFSEKPVPIETIEWIVRAAGTAPSGANKQPWRFVVVGDPEIKRRIREAAEAEEREFYDRRASKEWLGDLTPFGTDAHKEFLEIAPWLVVVFKMMKTDESGQVYYANESVGLATGMLLAAAHHAGLATLTHTPSPMGFLREVLGRPSHERPFLLIPMGYPAADCVVPDIQRKPLEEILVRVE</sequence>
<keyword evidence="3" id="KW-0560">Oxidoreductase</keyword>
<dbReference type="InterPro" id="IPR000415">
    <property type="entry name" value="Nitroreductase-like"/>
</dbReference>
<dbReference type="InterPro" id="IPR029479">
    <property type="entry name" value="Nitroreductase"/>
</dbReference>
<evidence type="ECO:0000256" key="1">
    <source>
        <dbReference type="ARBA" id="ARBA00022630"/>
    </source>
</evidence>